<dbReference type="STRING" id="9838.ENSCDRP00005015877"/>
<comment type="subcellular location">
    <subcellularLocation>
        <location evidence="1">Membrane</location>
        <topology evidence="1">Single-pass type I membrane protein</topology>
    </subcellularLocation>
</comment>
<evidence type="ECO:0000313" key="17">
    <source>
        <dbReference type="Proteomes" id="UP000299084"/>
    </source>
</evidence>
<dbReference type="GO" id="GO:0030246">
    <property type="term" value="F:carbohydrate binding"/>
    <property type="evidence" value="ECO:0007669"/>
    <property type="project" value="UniProtKB-KW"/>
</dbReference>
<dbReference type="InterPro" id="IPR003006">
    <property type="entry name" value="Ig/MHC_CS"/>
</dbReference>
<keyword evidence="3" id="KW-0732">Signal</keyword>
<accession>A0A5N4DU18</accession>
<dbReference type="InterPro" id="IPR007110">
    <property type="entry name" value="Ig-like_dom"/>
</dbReference>
<keyword evidence="7 14" id="KW-1133">Transmembrane helix</keyword>
<dbReference type="GO" id="GO:0033691">
    <property type="term" value="F:sialic acid binding"/>
    <property type="evidence" value="ECO:0007669"/>
    <property type="project" value="TreeGrafter"/>
</dbReference>
<dbReference type="PROSITE" id="PS50835">
    <property type="entry name" value="IG_LIKE"/>
    <property type="match status" value="3"/>
</dbReference>
<evidence type="ECO:0000256" key="14">
    <source>
        <dbReference type="SAM" id="Phobius"/>
    </source>
</evidence>
<feature type="domain" description="Ig-like" evidence="15">
    <location>
        <begin position="206"/>
        <end position="291"/>
    </location>
</feature>
<keyword evidence="17" id="KW-1185">Reference proteome</keyword>
<sequence>MVTTPFSPRSFLLELPSGTDRQVQKPDSPDKPRSLNVEMLLFLLPLLWAGEWAVGRGGQGGAGAAAEPLCPPGSLQKGPQYQLRVQESVTVQEGLCVLVPCEVSYPRVGWDDSTPAYGYWFRKRDKPLADVLVATNNPLSVAKKKTNIAFYLSGHPGANNCSLSITDAQKQESGKYYFRLMRGDNVRHSYTDNLLTVNVTALSWTPDIHAKEPLEAGSSTHLTCSLPGACDRATHPSISWTGAALHPPELASEAYKSSEILLTPRPQDHGTNLTCRVTFPRAGVSSEGTLMLNVSYAPQNLSISVSRGNCTELKYLGNGSSLSVLEGESLRLVCVADSNPPATLSWARGSRTLSPSQPSNPGVLLLPRVDSDHEGKFTCRAQHPRGSLGISLHLSVQSELGGGKTPRERTLGSMEGRGTLTFLPPPRRPPAAAGTLLLLGGPGSALQLLLPIPARPLPLRWRLGEGLLEGTISNASFKITSRSAGPWANSSLSLSEGLSSGLSLSCEALNVHGAQSATVLLLPGQGAGWGQRLGGKGISILEKMTLGRKGAWMGGRKPQLWGGFVLGAVEGAGIAGLLSLCSCFILFMVKTFRKEAPGVAAEENAPSTSQGHQYECLPGSTMDHPHPVEEEQELHYASLSFPGLRPREPQDQEATSATEYTELKICK</sequence>
<dbReference type="InterPro" id="IPR051036">
    <property type="entry name" value="SIGLEC"/>
</dbReference>
<dbReference type="Gene3D" id="2.60.40.10">
    <property type="entry name" value="Immunoglobulins"/>
    <property type="match status" value="3"/>
</dbReference>
<evidence type="ECO:0000256" key="1">
    <source>
        <dbReference type="ARBA" id="ARBA00004479"/>
    </source>
</evidence>
<evidence type="ECO:0000256" key="7">
    <source>
        <dbReference type="ARBA" id="ARBA00022989"/>
    </source>
</evidence>
<organism evidence="16 17">
    <name type="scientific">Camelus dromedarius</name>
    <name type="common">Dromedary</name>
    <name type="synonym">Arabian camel</name>
    <dbReference type="NCBI Taxonomy" id="9838"/>
    <lineage>
        <taxon>Eukaryota</taxon>
        <taxon>Metazoa</taxon>
        <taxon>Chordata</taxon>
        <taxon>Craniata</taxon>
        <taxon>Vertebrata</taxon>
        <taxon>Euteleostomi</taxon>
        <taxon>Mammalia</taxon>
        <taxon>Eutheria</taxon>
        <taxon>Laurasiatheria</taxon>
        <taxon>Artiodactyla</taxon>
        <taxon>Tylopoda</taxon>
        <taxon>Camelidae</taxon>
        <taxon>Camelus</taxon>
    </lineage>
</organism>
<keyword evidence="2 14" id="KW-0812">Transmembrane</keyword>
<evidence type="ECO:0000313" key="16">
    <source>
        <dbReference type="EMBL" id="KAB1274658.1"/>
    </source>
</evidence>
<name>A0A5N4DU18_CAMDR</name>
<keyword evidence="8 14" id="KW-0472">Membrane</keyword>
<evidence type="ECO:0000256" key="10">
    <source>
        <dbReference type="ARBA" id="ARBA00023180"/>
    </source>
</evidence>
<evidence type="ECO:0000256" key="2">
    <source>
        <dbReference type="ARBA" id="ARBA00022692"/>
    </source>
</evidence>
<dbReference type="InterPro" id="IPR003599">
    <property type="entry name" value="Ig_sub"/>
</dbReference>
<dbReference type="InterPro" id="IPR036179">
    <property type="entry name" value="Ig-like_dom_sf"/>
</dbReference>
<comment type="similarity">
    <text evidence="12">Belongs to the immunoglobulin superfamily. SIGLEC (sialic acid binding Ig-like lectin) family.</text>
</comment>
<dbReference type="Proteomes" id="UP000299084">
    <property type="component" value="Unassembled WGS sequence"/>
</dbReference>
<keyword evidence="4 16" id="KW-0430">Lectin</keyword>
<evidence type="ECO:0000256" key="4">
    <source>
        <dbReference type="ARBA" id="ARBA00022734"/>
    </source>
</evidence>
<protein>
    <submittedName>
        <fullName evidence="16">Sialic acid-binding Ig-like lectin 5</fullName>
    </submittedName>
</protein>
<dbReference type="SMART" id="SM00408">
    <property type="entry name" value="IGc2"/>
    <property type="match status" value="1"/>
</dbReference>
<dbReference type="PROSITE" id="PS00290">
    <property type="entry name" value="IG_MHC"/>
    <property type="match status" value="1"/>
</dbReference>
<evidence type="ECO:0000256" key="13">
    <source>
        <dbReference type="SAM" id="MobiDB-lite"/>
    </source>
</evidence>
<evidence type="ECO:0000256" key="6">
    <source>
        <dbReference type="ARBA" id="ARBA00022889"/>
    </source>
</evidence>
<dbReference type="PANTHER" id="PTHR12035">
    <property type="entry name" value="SIALIC ACID BINDING IMMUNOGLOBULIN-LIKE LECTIN"/>
    <property type="match status" value="1"/>
</dbReference>
<dbReference type="SUPFAM" id="SSF48726">
    <property type="entry name" value="Immunoglobulin"/>
    <property type="match status" value="3"/>
</dbReference>
<keyword evidence="11" id="KW-0393">Immunoglobulin domain</keyword>
<dbReference type="PANTHER" id="PTHR12035:SF42">
    <property type="entry name" value="IG-LIKE DOMAIN-CONTAINING PROTEIN"/>
    <property type="match status" value="1"/>
</dbReference>
<evidence type="ECO:0000256" key="11">
    <source>
        <dbReference type="ARBA" id="ARBA00023319"/>
    </source>
</evidence>
<dbReference type="FunFam" id="2.60.40.10:FF:000829">
    <property type="entry name" value="Sialic acid-binding Ig-like lectin 8"/>
    <property type="match status" value="1"/>
</dbReference>
<comment type="caution">
    <text evidence="16">The sequence shown here is derived from an EMBL/GenBank/DDBJ whole genome shotgun (WGS) entry which is preliminary data.</text>
</comment>
<keyword evidence="9" id="KW-1015">Disulfide bond</keyword>
<feature type="domain" description="Ig-like" evidence="15">
    <location>
        <begin position="79"/>
        <end position="176"/>
    </location>
</feature>
<dbReference type="GO" id="GO:0007155">
    <property type="term" value="P:cell adhesion"/>
    <property type="evidence" value="ECO:0007669"/>
    <property type="project" value="UniProtKB-KW"/>
</dbReference>
<feature type="region of interest" description="Disordered" evidence="13">
    <location>
        <begin position="641"/>
        <end position="660"/>
    </location>
</feature>
<evidence type="ECO:0000256" key="9">
    <source>
        <dbReference type="ARBA" id="ARBA00023157"/>
    </source>
</evidence>
<keyword evidence="6" id="KW-0130">Cell adhesion</keyword>
<dbReference type="Pfam" id="PF13895">
    <property type="entry name" value="Ig_2"/>
    <property type="match status" value="1"/>
</dbReference>
<dbReference type="SMART" id="SM00409">
    <property type="entry name" value="IG"/>
    <property type="match status" value="2"/>
</dbReference>
<evidence type="ECO:0000256" key="3">
    <source>
        <dbReference type="ARBA" id="ARBA00022729"/>
    </source>
</evidence>
<reference evidence="16 17" key="1">
    <citation type="journal article" date="2019" name="Mol. Ecol. Resour.">
        <title>Improving Illumina assemblies with Hi-C and long reads: an example with the North African dromedary.</title>
        <authorList>
            <person name="Elbers J.P."/>
            <person name="Rogers M.F."/>
            <person name="Perelman P.L."/>
            <person name="Proskuryakova A.A."/>
            <person name="Serdyukova N.A."/>
            <person name="Johnson W.E."/>
            <person name="Horin P."/>
            <person name="Corander J."/>
            <person name="Murphy D."/>
            <person name="Burger P.A."/>
        </authorList>
    </citation>
    <scope>NUCLEOTIDE SEQUENCE [LARGE SCALE GENOMIC DNA]</scope>
    <source>
        <strain evidence="16">Drom800</strain>
        <tissue evidence="16">Blood</tissue>
    </source>
</reference>
<dbReference type="InterPro" id="IPR013783">
    <property type="entry name" value="Ig-like_fold"/>
</dbReference>
<feature type="region of interest" description="Disordered" evidence="13">
    <location>
        <begin position="601"/>
        <end position="626"/>
    </location>
</feature>
<evidence type="ECO:0000256" key="8">
    <source>
        <dbReference type="ARBA" id="ARBA00023136"/>
    </source>
</evidence>
<feature type="transmembrane region" description="Helical" evidence="14">
    <location>
        <begin position="560"/>
        <end position="587"/>
    </location>
</feature>
<keyword evidence="10" id="KW-0325">Glycoprotein</keyword>
<evidence type="ECO:0000256" key="12">
    <source>
        <dbReference type="ARBA" id="ARBA00038361"/>
    </source>
</evidence>
<evidence type="ECO:0000259" key="15">
    <source>
        <dbReference type="PROSITE" id="PS50835"/>
    </source>
</evidence>
<keyword evidence="5" id="KW-0677">Repeat</keyword>
<feature type="region of interest" description="Disordered" evidence="13">
    <location>
        <begin position="399"/>
        <end position="419"/>
    </location>
</feature>
<feature type="domain" description="Ig-like" evidence="15">
    <location>
        <begin position="298"/>
        <end position="397"/>
    </location>
</feature>
<dbReference type="InterPro" id="IPR013106">
    <property type="entry name" value="Ig_V-set"/>
</dbReference>
<dbReference type="GO" id="GO:0005886">
    <property type="term" value="C:plasma membrane"/>
    <property type="evidence" value="ECO:0007669"/>
    <property type="project" value="TreeGrafter"/>
</dbReference>
<proteinExistence type="inferred from homology"/>
<evidence type="ECO:0000256" key="5">
    <source>
        <dbReference type="ARBA" id="ARBA00022737"/>
    </source>
</evidence>
<dbReference type="EMBL" id="JWIN03000009">
    <property type="protein sequence ID" value="KAB1274658.1"/>
    <property type="molecule type" value="Genomic_DNA"/>
</dbReference>
<dbReference type="InterPro" id="IPR003598">
    <property type="entry name" value="Ig_sub2"/>
</dbReference>
<dbReference type="Pfam" id="PF07686">
    <property type="entry name" value="V-set"/>
    <property type="match status" value="1"/>
</dbReference>
<dbReference type="AlphaFoldDB" id="A0A5N4DU18"/>
<gene>
    <name evidence="16" type="ORF">Cadr_000012058</name>
</gene>